<feature type="signal peptide" evidence="10">
    <location>
        <begin position="1"/>
        <end position="26"/>
    </location>
</feature>
<dbReference type="InterPro" id="IPR050843">
    <property type="entry name" value="Glycosyl_Hydrlase_38"/>
</dbReference>
<sequence length="1164" mass="129821">MRLHASIVFGAAICLATLLLLYQLVSLPPDNNIAIPNQSYNALENRLKRLEQDISANHDTVQEIHGLLKKIGGTGNNSPVLHPRMKPVDAILAPQASDDAGPVFNTSVARLLPDDCNFSQAPASSVDILMENVYKSLPFDNPDGGAWKQGWEVTYESTQWSPERLLRIFVVPHSHNDPGWIKTFERYYQDQTSHILDNMARKLPEDPRRKFIWAEISFFSMWWHRQTPSVQDTVRGLLSRGQLEIVSGGWVMPDESGSHYWAIIDQLVTGHEWLREHLNVRPNNGWAIDPFGLSPTMAYILKRSGFDNMLIQRSHYALKKHLAASTNLEFRWRQAWDPDSSTDILCHMMPFYSYDVPHTCGPDPKVCCQFDFKRLPGSRVTCPWRVAPQPITQHNVQDRSALLLDQYRKKSQLYRTNVLLVPLGDDFRYDTAEEWDNQFLNYQLLFDHMNARSDNHVQAQFGTLADYFQALREESRTSQQQQGNAVAAGEEDEEALFPSLAGDFFTYADKDDNYWSGYFTSRPYYKARSRLLAHKIRAAEILFNLAVGSSGATDPAIPHNIAEQLHLELTEAHKALGLFQHHDGITGTAKDHVVLDYANKLLDGIHHSEHVTQFAAHSLIAPKSDQQSAEMVFFEVSEVHEGASVVSVPRVLHLGEPGRGAVILYNSHPHTYRGLATVRIDSPYIKVVNGSGRQVKCQVDPVFDGLQQGELFDVRFPVELKPLSLSRFVITRKEQPDLKFVTYATVIVKNEELPTLPTVFSVQSYSTDMPLVMQCGGSAAVSIGDNGLLESVTSDGVTYPLLLQFVSYRARETRETSGAYLFLPKGEAEVLVNEAPPTKVVSGPLHAILTTKLPLLTHTLSIANSPGLDSEGLTVRNLVNVRRERNFELAMRLVSDIDSQDTFYTDLNGFQMVRRIRESKLTLQGNYYPVASQAFIQDSTKRLTLLTGQPHGGSSLASGQIEVMQDRRLMQDDFRGVEQGVTDNVVTPNVFRILLERRLPGLDSSSGGARVMFPSLLAERSLHELLFPTVMLHHTYKASGLLQSWSVGSGTEVPCDVQLVSLRSIRGGVGGGAAAGAAAALTLRRGGIDCSFPPPRVDCATNGGKVQLNDILGGAFNEEVRQSTLSHLYAGVNITKSFTLTLQPMELYTFLLSPSPRSPIQGKR</sequence>
<evidence type="ECO:0000256" key="4">
    <source>
        <dbReference type="ARBA" id="ARBA00022801"/>
    </source>
</evidence>
<dbReference type="InterPro" id="IPR027291">
    <property type="entry name" value="Glyco_hydro_38_N_sf"/>
</dbReference>
<dbReference type="InterPro" id="IPR037094">
    <property type="entry name" value="Glyco_hydro_38_cen_sf"/>
</dbReference>
<dbReference type="InterPro" id="IPR015341">
    <property type="entry name" value="Glyco_hydro_38_cen"/>
</dbReference>
<dbReference type="EMBL" id="IACT01004868">
    <property type="protein sequence ID" value="LAC24042.1"/>
    <property type="molecule type" value="mRNA"/>
</dbReference>
<comment type="similarity">
    <text evidence="1 10">Belongs to the glycosyl hydrolase 38 family.</text>
</comment>
<dbReference type="CDD" id="cd10809">
    <property type="entry name" value="GH38N_AMII_GMII_SfManIII_like"/>
    <property type="match status" value="1"/>
</dbReference>
<comment type="function">
    <text evidence="8">Catalyzes the first committed step in the biosynthesis of complex N-glycans. It controls conversion of high mannose to complex N-glycans; the final hydrolytic step in the N-glycan maturation pathway.</text>
</comment>
<dbReference type="PANTHER" id="PTHR11607:SF3">
    <property type="entry name" value="LYSOSOMAL ALPHA-MANNOSIDASE"/>
    <property type="match status" value="1"/>
</dbReference>
<comment type="subunit">
    <text evidence="2">Homodimer; disulfide-linked.</text>
</comment>
<evidence type="ECO:0000256" key="7">
    <source>
        <dbReference type="ARBA" id="ARBA00023295"/>
    </source>
</evidence>
<accession>A0A6A7G152</accession>
<feature type="domain" description="Glycoside hydrolase family 38 central" evidence="11">
    <location>
        <begin position="513"/>
        <end position="601"/>
    </location>
</feature>
<dbReference type="Pfam" id="PF01074">
    <property type="entry name" value="Glyco_hydro_38N"/>
    <property type="match status" value="1"/>
</dbReference>
<evidence type="ECO:0000256" key="2">
    <source>
        <dbReference type="ARBA" id="ARBA00011748"/>
    </source>
</evidence>
<keyword evidence="6" id="KW-1015">Disulfide bond</keyword>
<evidence type="ECO:0000256" key="10">
    <source>
        <dbReference type="RuleBase" id="RU361199"/>
    </source>
</evidence>
<dbReference type="PANTHER" id="PTHR11607">
    <property type="entry name" value="ALPHA-MANNOSIDASE"/>
    <property type="match status" value="1"/>
</dbReference>
<dbReference type="GO" id="GO:0006013">
    <property type="term" value="P:mannose metabolic process"/>
    <property type="evidence" value="ECO:0007669"/>
    <property type="project" value="InterPro"/>
</dbReference>
<dbReference type="InterPro" id="IPR011013">
    <property type="entry name" value="Gal_mutarotase_sf_dom"/>
</dbReference>
<organism evidence="12">
    <name type="scientific">Hirondellea gigas</name>
    <dbReference type="NCBI Taxonomy" id="1518452"/>
    <lineage>
        <taxon>Eukaryota</taxon>
        <taxon>Metazoa</taxon>
        <taxon>Ecdysozoa</taxon>
        <taxon>Arthropoda</taxon>
        <taxon>Crustacea</taxon>
        <taxon>Multicrustacea</taxon>
        <taxon>Malacostraca</taxon>
        <taxon>Eumalacostraca</taxon>
        <taxon>Peracarida</taxon>
        <taxon>Amphipoda</taxon>
        <taxon>Amphilochidea</taxon>
        <taxon>Lysianassida</taxon>
        <taxon>Lysianassidira</taxon>
        <taxon>Lysianassoidea</taxon>
        <taxon>Lysianassidae</taxon>
        <taxon>Hirondellea</taxon>
    </lineage>
</organism>
<dbReference type="SUPFAM" id="SSF88688">
    <property type="entry name" value="Families 57/38 glycoside transferase middle domain"/>
    <property type="match status" value="1"/>
</dbReference>
<dbReference type="InterPro" id="IPR013780">
    <property type="entry name" value="Glyco_hydro_b"/>
</dbReference>
<dbReference type="GO" id="GO:0030246">
    <property type="term" value="F:carbohydrate binding"/>
    <property type="evidence" value="ECO:0007669"/>
    <property type="project" value="InterPro"/>
</dbReference>
<dbReference type="Pfam" id="PF09261">
    <property type="entry name" value="Alpha-mann_mid"/>
    <property type="match status" value="1"/>
</dbReference>
<dbReference type="FunFam" id="1.20.1270.50:FF:000001">
    <property type="entry name" value="Alpha-mannosidase"/>
    <property type="match status" value="1"/>
</dbReference>
<dbReference type="Gene3D" id="1.20.1270.50">
    <property type="entry name" value="Glycoside hydrolase family 38, central domain"/>
    <property type="match status" value="1"/>
</dbReference>
<keyword evidence="4 10" id="KW-0378">Hydrolase</keyword>
<evidence type="ECO:0000256" key="3">
    <source>
        <dbReference type="ARBA" id="ARBA00022723"/>
    </source>
</evidence>
<keyword evidence="3 10" id="KW-0479">Metal-binding</keyword>
<dbReference type="AlphaFoldDB" id="A0A6A7G152"/>
<name>A0A6A7G152_9CRUS</name>
<dbReference type="Pfam" id="PF07748">
    <property type="entry name" value="Glyco_hydro_38C"/>
    <property type="match status" value="1"/>
</dbReference>
<evidence type="ECO:0000256" key="1">
    <source>
        <dbReference type="ARBA" id="ARBA00009792"/>
    </source>
</evidence>
<dbReference type="Gene3D" id="3.20.110.10">
    <property type="entry name" value="Glycoside hydrolase 38, N terminal domain"/>
    <property type="match status" value="1"/>
</dbReference>
<evidence type="ECO:0000256" key="9">
    <source>
        <dbReference type="ARBA" id="ARBA00093232"/>
    </source>
</evidence>
<keyword evidence="5 10" id="KW-0862">Zinc</keyword>
<dbReference type="InterPro" id="IPR000602">
    <property type="entry name" value="Glyco_hydro_38_N"/>
</dbReference>
<comment type="cofactor">
    <cofactor evidence="10">
        <name>Zn(2+)</name>
        <dbReference type="ChEBI" id="CHEBI:29105"/>
    </cofactor>
    <text evidence="10">Binds 1 zinc ion per subunit.</text>
</comment>
<evidence type="ECO:0000256" key="5">
    <source>
        <dbReference type="ARBA" id="ARBA00022833"/>
    </source>
</evidence>
<dbReference type="InterPro" id="IPR028995">
    <property type="entry name" value="Glyco_hydro_57/38_cen_sf"/>
</dbReference>
<keyword evidence="7 10" id="KW-0326">Glycosidase</keyword>
<dbReference type="GO" id="GO:0006491">
    <property type="term" value="P:N-glycan processing"/>
    <property type="evidence" value="ECO:0007669"/>
    <property type="project" value="TreeGrafter"/>
</dbReference>
<keyword evidence="10" id="KW-0732">Signal</keyword>
<evidence type="ECO:0000256" key="6">
    <source>
        <dbReference type="ARBA" id="ARBA00023157"/>
    </source>
</evidence>
<comment type="catalytic activity">
    <reaction evidence="9">
        <text>N(4)-{beta-D-GlcNAc-(1-&gt;2)-alpha-D-Man-(1-&gt;3)-[alpha-D-Man-(1-&gt;3)-[alpha-D-Man-(1-&gt;6)]-alpha-D-Man-(1-&gt;6)]-beta-D-Man-(1-&gt;4)-beta-D-GlcNAc-(1-&gt;4)-beta-D-GlcNAc}-L-asparaginyl-[protein] + 2 H2O = 2 alpha-D-mannopyranose + an N(4)-{beta-D-GlcNAc-(1-&gt;2)-alpha-D-Man-(1-&gt;3)-[alpha-D-Man-(1-&gt;6)]-beta-D-Man-(1-&gt;4)-beta-D-GlcNAc-(1-&gt;4)-beta-D-GlcNAc}-L-asparaginyl-[protein]</text>
        <dbReference type="Rhea" id="RHEA:56052"/>
        <dbReference type="Rhea" id="RHEA-COMP:14368"/>
        <dbReference type="Rhea" id="RHEA-COMP:14369"/>
        <dbReference type="ChEBI" id="CHEBI:15377"/>
        <dbReference type="ChEBI" id="CHEBI:28729"/>
        <dbReference type="ChEBI" id="CHEBI:60615"/>
        <dbReference type="ChEBI" id="CHEBI:60625"/>
        <dbReference type="EC" id="3.2.1.114"/>
    </reaction>
</comment>
<feature type="chain" id="PRO_5025715128" description="Alpha-mannosidase" evidence="10">
    <location>
        <begin position="27"/>
        <end position="1164"/>
    </location>
</feature>
<reference evidence="12" key="1">
    <citation type="submission" date="2017-11" db="EMBL/GenBank/DDBJ databases">
        <title>The sensing device of the deep-sea amphipod.</title>
        <authorList>
            <person name="Kobayashi H."/>
            <person name="Nagahama T."/>
            <person name="Arai W."/>
            <person name="Sasagawa Y."/>
            <person name="Umeda M."/>
            <person name="Hayashi T."/>
            <person name="Nikaido I."/>
            <person name="Watanabe H."/>
            <person name="Oguri K."/>
            <person name="Kitazato H."/>
            <person name="Fujioka K."/>
            <person name="Kido Y."/>
            <person name="Takami H."/>
        </authorList>
    </citation>
    <scope>NUCLEOTIDE SEQUENCE</scope>
    <source>
        <tissue evidence="12">Whole body</tissue>
    </source>
</reference>
<dbReference type="SMART" id="SM00872">
    <property type="entry name" value="Alpha-mann_mid"/>
    <property type="match status" value="1"/>
</dbReference>
<dbReference type="Gene3D" id="2.60.40.1180">
    <property type="entry name" value="Golgi alpha-mannosidase II"/>
    <property type="match status" value="1"/>
</dbReference>
<proteinExistence type="evidence at transcript level"/>
<dbReference type="Gene3D" id="2.70.98.30">
    <property type="entry name" value="Golgi alpha-mannosidase II, domain 4"/>
    <property type="match status" value="1"/>
</dbReference>
<evidence type="ECO:0000259" key="11">
    <source>
        <dbReference type="SMART" id="SM00872"/>
    </source>
</evidence>
<dbReference type="InterPro" id="IPR011682">
    <property type="entry name" value="Glyco_hydro_38_C"/>
</dbReference>
<protein>
    <recommendedName>
        <fullName evidence="10">Alpha-mannosidase</fullName>
        <ecNumber evidence="10">3.2.1.-</ecNumber>
    </recommendedName>
</protein>
<dbReference type="GO" id="GO:0000139">
    <property type="term" value="C:Golgi membrane"/>
    <property type="evidence" value="ECO:0007669"/>
    <property type="project" value="TreeGrafter"/>
</dbReference>
<dbReference type="InterPro" id="IPR011330">
    <property type="entry name" value="Glyco_hydro/deAcase_b/a-brl"/>
</dbReference>
<dbReference type="GO" id="GO:0046872">
    <property type="term" value="F:metal ion binding"/>
    <property type="evidence" value="ECO:0007669"/>
    <property type="project" value="UniProtKB-KW"/>
</dbReference>
<dbReference type="GO" id="GO:0004572">
    <property type="term" value="F:mannosyl-oligosaccharide 1,3-1,6-alpha-mannosidase activity"/>
    <property type="evidence" value="ECO:0007669"/>
    <property type="project" value="UniProtKB-EC"/>
</dbReference>
<evidence type="ECO:0000313" key="12">
    <source>
        <dbReference type="EMBL" id="LAC24042.1"/>
    </source>
</evidence>
<evidence type="ECO:0000256" key="8">
    <source>
        <dbReference type="ARBA" id="ARBA00059516"/>
    </source>
</evidence>
<dbReference type="SUPFAM" id="SSF88713">
    <property type="entry name" value="Glycoside hydrolase/deacetylase"/>
    <property type="match status" value="1"/>
</dbReference>
<dbReference type="FunFam" id="3.20.110.10:FF:000003">
    <property type="entry name" value="Alpha-mannosidase"/>
    <property type="match status" value="1"/>
</dbReference>
<dbReference type="SUPFAM" id="SSF74650">
    <property type="entry name" value="Galactose mutarotase-like"/>
    <property type="match status" value="1"/>
</dbReference>
<dbReference type="EC" id="3.2.1.-" evidence="10"/>